<dbReference type="Gene3D" id="3.30.920.30">
    <property type="entry name" value="Hypothetical protein"/>
    <property type="match status" value="1"/>
</dbReference>
<reference evidence="2" key="1">
    <citation type="submission" date="2018-04" db="EMBL/GenBank/DDBJ databases">
        <authorList>
            <person name="Cornet L."/>
        </authorList>
    </citation>
    <scope>NUCLEOTIDE SEQUENCE [LARGE SCALE GENOMIC DNA]</scope>
</reference>
<name>A0A2W4UVI5_9CYAN</name>
<evidence type="ECO:0000313" key="1">
    <source>
        <dbReference type="EMBL" id="PZO20899.1"/>
    </source>
</evidence>
<dbReference type="AlphaFoldDB" id="A0A2W4UVI5"/>
<evidence type="ECO:0000313" key="2">
    <source>
        <dbReference type="Proteomes" id="UP000249354"/>
    </source>
</evidence>
<reference evidence="1 2" key="2">
    <citation type="submission" date="2018-06" db="EMBL/GenBank/DDBJ databases">
        <title>Metagenomic assembly of (sub)arctic Cyanobacteria and their associated microbiome from non-axenic cultures.</title>
        <authorList>
            <person name="Baurain D."/>
        </authorList>
    </citation>
    <scope>NUCLEOTIDE SEQUENCE [LARGE SCALE GENOMIC DNA]</scope>
    <source>
        <strain evidence="1">ULC129bin1</strain>
    </source>
</reference>
<accession>A0A2W4UVI5</accession>
<proteinExistence type="predicted"/>
<dbReference type="InterPro" id="IPR038570">
    <property type="entry name" value="HicA_sf"/>
</dbReference>
<dbReference type="EMBL" id="QBMC01000025">
    <property type="protein sequence ID" value="PZO20899.1"/>
    <property type="molecule type" value="Genomic_DNA"/>
</dbReference>
<evidence type="ECO:0008006" key="3">
    <source>
        <dbReference type="Google" id="ProtNLM"/>
    </source>
</evidence>
<sequence>MTESKRIRTIAVELGWQLVRQNGKHEIWQSLSGNRIPLPSTPGKARTIQNAIAQLKRLA</sequence>
<gene>
    <name evidence="1" type="ORF">DCF25_05985</name>
</gene>
<protein>
    <recommendedName>
        <fullName evidence="3">Addiction module toxin, HicA family</fullName>
    </recommendedName>
</protein>
<dbReference type="SUPFAM" id="SSF54786">
    <property type="entry name" value="YcfA/nrd intein domain"/>
    <property type="match status" value="1"/>
</dbReference>
<dbReference type="Proteomes" id="UP000249354">
    <property type="component" value="Unassembled WGS sequence"/>
</dbReference>
<organism evidence="1 2">
    <name type="scientific">Leptolyngbya foveolarum</name>
    <dbReference type="NCBI Taxonomy" id="47253"/>
    <lineage>
        <taxon>Bacteria</taxon>
        <taxon>Bacillati</taxon>
        <taxon>Cyanobacteriota</taxon>
        <taxon>Cyanophyceae</taxon>
        <taxon>Leptolyngbyales</taxon>
        <taxon>Leptolyngbyaceae</taxon>
        <taxon>Leptolyngbya group</taxon>
        <taxon>Leptolyngbya</taxon>
    </lineage>
</organism>
<comment type="caution">
    <text evidence="1">The sequence shown here is derived from an EMBL/GenBank/DDBJ whole genome shotgun (WGS) entry which is preliminary data.</text>
</comment>